<evidence type="ECO:0000313" key="1">
    <source>
        <dbReference type="EMBL" id="REC71286.1"/>
    </source>
</evidence>
<keyword evidence="2" id="KW-1185">Reference proteome</keyword>
<dbReference type="AlphaFoldDB" id="A0A3D9CZV0"/>
<sequence length="104" mass="12216">MPMMDYAVNYDYISKKLCENREKPQLLCKGKCYLKKELSKTSEPSAKNDSRINVSGFIDTFIIDENFKFFTIIDYNSEKSNSISDINFSYRFNLFSDIFHPPLI</sequence>
<reference evidence="1 2" key="1">
    <citation type="journal article" date="2006" name="Int. J. Syst. Evol. Microbiol.">
        <title>Chryseobacterium hispanicum sp. nov., isolated from the drinking water distribution system of Sevilla, Spain.</title>
        <authorList>
            <person name="Gallego V."/>
            <person name="Garcia M.T."/>
            <person name="Ventosa A."/>
        </authorList>
    </citation>
    <scope>NUCLEOTIDE SEQUENCE [LARGE SCALE GENOMIC DNA]</scope>
    <source>
        <strain evidence="1 2">KCTC 22104</strain>
    </source>
</reference>
<protein>
    <submittedName>
        <fullName evidence="1">Uncharacterized protein</fullName>
    </submittedName>
</protein>
<organism evidence="1 2">
    <name type="scientific">Epilithonimonas hispanica</name>
    <dbReference type="NCBI Taxonomy" id="358687"/>
    <lineage>
        <taxon>Bacteria</taxon>
        <taxon>Pseudomonadati</taxon>
        <taxon>Bacteroidota</taxon>
        <taxon>Flavobacteriia</taxon>
        <taxon>Flavobacteriales</taxon>
        <taxon>Weeksellaceae</taxon>
        <taxon>Chryseobacterium group</taxon>
        <taxon>Epilithonimonas</taxon>
    </lineage>
</organism>
<gene>
    <name evidence="1" type="ORF">DRF58_07060</name>
</gene>
<accession>A0A3D9CZV0</accession>
<proteinExistence type="predicted"/>
<dbReference type="Proteomes" id="UP000256326">
    <property type="component" value="Unassembled WGS sequence"/>
</dbReference>
<dbReference type="EMBL" id="QNUG01000011">
    <property type="protein sequence ID" value="REC71286.1"/>
    <property type="molecule type" value="Genomic_DNA"/>
</dbReference>
<name>A0A3D9CZV0_9FLAO</name>
<comment type="caution">
    <text evidence="1">The sequence shown here is derived from an EMBL/GenBank/DDBJ whole genome shotgun (WGS) entry which is preliminary data.</text>
</comment>
<evidence type="ECO:0000313" key="2">
    <source>
        <dbReference type="Proteomes" id="UP000256326"/>
    </source>
</evidence>